<dbReference type="InterPro" id="IPR015482">
    <property type="entry name" value="Syntrophin"/>
</dbReference>
<dbReference type="InterPro" id="IPR001478">
    <property type="entry name" value="PDZ"/>
</dbReference>
<evidence type="ECO:0000313" key="16">
    <source>
        <dbReference type="Proteomes" id="UP000616769"/>
    </source>
</evidence>
<feature type="region of interest" description="Disordered" evidence="14">
    <location>
        <begin position="361"/>
        <end position="417"/>
    </location>
</feature>
<sequence length="417" mass="47778">MAKRTSFAEILIRNSWLPITLELLDDSLRIILNDSFEKLKGSVDFDVPYRNNQQSNRKRTVLITKKPGEGLGISIKGGKENRMPILISKIFRGLAADSTSKLFVGDAILSVNNQNLREATHDEAVQALKNAGETVNLEVKYLPEVVPYFRKALILSEFDWSRPKSSLISETFPITQQPMNQNFALDPNDGIARKMENFSKDNGLVPEDSDATPKPLRPKSTKEIKTIPLVGVFVRLIRLVSDSKQNKSIETSKTSKFVKNLRSTDQSSMIARDCDAFDQHESEQLILIQSPNLEQSLIFRFDSEIKCSSWFYAIHKLVDDLSQRLLRKINHLRAYESLGRSKLIYMGWFLEHRKRGSKTIRFNRNDNPIEDDEDDIHLNDQNDCYDDDDDDDDGNENGDDYDYSQRNNNQSSLSYEV</sequence>
<dbReference type="PANTHER" id="PTHR10554:SF12">
    <property type="entry name" value="IP02644P"/>
    <property type="match status" value="1"/>
</dbReference>
<dbReference type="PROSITE" id="PS50106">
    <property type="entry name" value="PDZ"/>
    <property type="match status" value="1"/>
</dbReference>
<dbReference type="Proteomes" id="UP000616769">
    <property type="component" value="Unassembled WGS sequence"/>
</dbReference>
<organism evidence="15 16">
    <name type="scientific">Sarcoptes scabiei</name>
    <name type="common">Itch mite</name>
    <name type="synonym">Acarus scabiei</name>
    <dbReference type="NCBI Taxonomy" id="52283"/>
    <lineage>
        <taxon>Eukaryota</taxon>
        <taxon>Metazoa</taxon>
        <taxon>Ecdysozoa</taxon>
        <taxon>Arthropoda</taxon>
        <taxon>Chelicerata</taxon>
        <taxon>Arachnida</taxon>
        <taxon>Acari</taxon>
        <taxon>Acariformes</taxon>
        <taxon>Sarcoptiformes</taxon>
        <taxon>Astigmata</taxon>
        <taxon>Psoroptidia</taxon>
        <taxon>Sarcoptoidea</taxon>
        <taxon>Sarcoptidae</taxon>
        <taxon>Sarcoptinae</taxon>
        <taxon>Sarcoptes</taxon>
    </lineage>
</organism>
<comment type="subcellular location">
    <subcellularLocation>
        <location evidence="3">Cell junction</location>
    </subcellularLocation>
    <subcellularLocation>
        <location evidence="2">Cytoplasm</location>
        <location evidence="2">Cytoskeleton</location>
    </subcellularLocation>
    <subcellularLocation>
        <location evidence="1">Endomembrane system</location>
        <topology evidence="1">Peripheral membrane protein</topology>
    </subcellularLocation>
</comment>
<dbReference type="GO" id="GO:0012505">
    <property type="term" value="C:endomembrane system"/>
    <property type="evidence" value="ECO:0007669"/>
    <property type="project" value="UniProtKB-SubCell"/>
</dbReference>
<evidence type="ECO:0000256" key="6">
    <source>
        <dbReference type="ARBA" id="ARBA00022553"/>
    </source>
</evidence>
<evidence type="ECO:0000256" key="2">
    <source>
        <dbReference type="ARBA" id="ARBA00004245"/>
    </source>
</evidence>
<protein>
    <submittedName>
        <fullName evidence="15">PDZ domain containing protein 6</fullName>
    </submittedName>
</protein>
<evidence type="ECO:0000256" key="9">
    <source>
        <dbReference type="ARBA" id="ARBA00022860"/>
    </source>
</evidence>
<evidence type="ECO:0000256" key="1">
    <source>
        <dbReference type="ARBA" id="ARBA00004184"/>
    </source>
</evidence>
<evidence type="ECO:0000256" key="10">
    <source>
        <dbReference type="ARBA" id="ARBA00022949"/>
    </source>
</evidence>
<feature type="compositionally biased region" description="Polar residues" evidence="14">
    <location>
        <begin position="404"/>
        <end position="417"/>
    </location>
</feature>
<dbReference type="SUPFAM" id="SSF50156">
    <property type="entry name" value="PDZ domain-like"/>
    <property type="match status" value="1"/>
</dbReference>
<accession>A0A132ADI7</accession>
<dbReference type="GO" id="GO:0005516">
    <property type="term" value="F:calmodulin binding"/>
    <property type="evidence" value="ECO:0007669"/>
    <property type="project" value="UniProtKB-KW"/>
</dbReference>
<gene>
    <name evidence="15" type="ORF">QR98_0075220</name>
</gene>
<dbReference type="PANTHER" id="PTHR10554">
    <property type="entry name" value="SYNTROPHIN"/>
    <property type="match status" value="1"/>
</dbReference>
<proteinExistence type="inferred from homology"/>
<keyword evidence="11" id="KW-0472">Membrane</keyword>
<dbReference type="GO" id="GO:0070161">
    <property type="term" value="C:anchoring junction"/>
    <property type="evidence" value="ECO:0007669"/>
    <property type="project" value="UniProtKB-SubCell"/>
</dbReference>
<keyword evidence="12" id="KW-0009">Actin-binding</keyword>
<dbReference type="SMART" id="SM00228">
    <property type="entry name" value="PDZ"/>
    <property type="match status" value="1"/>
</dbReference>
<dbReference type="VEuPathDB" id="VectorBase:SSCA001521"/>
<keyword evidence="5" id="KW-0963">Cytoplasm</keyword>
<keyword evidence="10" id="KW-0965">Cell junction</keyword>
<keyword evidence="13" id="KW-0206">Cytoskeleton</keyword>
<evidence type="ECO:0000256" key="14">
    <source>
        <dbReference type="SAM" id="MobiDB-lite"/>
    </source>
</evidence>
<evidence type="ECO:0000256" key="11">
    <source>
        <dbReference type="ARBA" id="ARBA00023136"/>
    </source>
</evidence>
<evidence type="ECO:0000313" key="15">
    <source>
        <dbReference type="EMBL" id="KPM08993.1"/>
    </source>
</evidence>
<dbReference type="CDD" id="cd06801">
    <property type="entry name" value="PDZ_syntrophin-like"/>
    <property type="match status" value="1"/>
</dbReference>
<dbReference type="GO" id="GO:0005856">
    <property type="term" value="C:cytoskeleton"/>
    <property type="evidence" value="ECO:0007669"/>
    <property type="project" value="UniProtKB-SubCell"/>
</dbReference>
<dbReference type="GO" id="GO:0016010">
    <property type="term" value="C:dystrophin-associated glycoprotein complex"/>
    <property type="evidence" value="ECO:0007669"/>
    <property type="project" value="TreeGrafter"/>
</dbReference>
<dbReference type="FunFam" id="2.30.42.10:FF:000052">
    <property type="entry name" value="Syntrophin beta 1"/>
    <property type="match status" value="1"/>
</dbReference>
<dbReference type="Pfam" id="PF00595">
    <property type="entry name" value="PDZ"/>
    <property type="match status" value="1"/>
</dbReference>
<evidence type="ECO:0000256" key="7">
    <source>
        <dbReference type="ARBA" id="ARBA00022737"/>
    </source>
</evidence>
<keyword evidence="9" id="KW-0112">Calmodulin-binding</keyword>
<evidence type="ECO:0000256" key="4">
    <source>
        <dbReference type="ARBA" id="ARBA00010798"/>
    </source>
</evidence>
<evidence type="ECO:0000256" key="12">
    <source>
        <dbReference type="ARBA" id="ARBA00023203"/>
    </source>
</evidence>
<evidence type="ECO:0000256" key="3">
    <source>
        <dbReference type="ARBA" id="ARBA00004282"/>
    </source>
</evidence>
<keyword evidence="7" id="KW-0677">Repeat</keyword>
<dbReference type="InterPro" id="IPR036034">
    <property type="entry name" value="PDZ_sf"/>
</dbReference>
<evidence type="ECO:0000256" key="8">
    <source>
        <dbReference type="ARBA" id="ARBA00022837"/>
    </source>
</evidence>
<evidence type="ECO:0000256" key="13">
    <source>
        <dbReference type="ARBA" id="ARBA00023212"/>
    </source>
</evidence>
<keyword evidence="8" id="KW-0106">Calcium</keyword>
<comment type="caution">
    <text evidence="15">The sequence shown here is derived from an EMBL/GenBank/DDBJ whole genome shotgun (WGS) entry which is preliminary data.</text>
</comment>
<feature type="region of interest" description="Disordered" evidence="14">
    <location>
        <begin position="200"/>
        <end position="219"/>
    </location>
</feature>
<dbReference type="GO" id="GO:0005198">
    <property type="term" value="F:structural molecule activity"/>
    <property type="evidence" value="ECO:0007669"/>
    <property type="project" value="InterPro"/>
</dbReference>
<dbReference type="AlphaFoldDB" id="A0A132ADI7"/>
<reference evidence="15 16" key="1">
    <citation type="journal article" date="2015" name="Parasit. Vectors">
        <title>Draft genome of the scabies mite.</title>
        <authorList>
            <person name="Rider S.D.Jr."/>
            <person name="Morgan M.S."/>
            <person name="Arlian L.G."/>
        </authorList>
    </citation>
    <scope>NUCLEOTIDE SEQUENCE [LARGE SCALE GENOMIC DNA]</scope>
    <source>
        <strain evidence="15">Arlian Lab</strain>
    </source>
</reference>
<evidence type="ECO:0000256" key="5">
    <source>
        <dbReference type="ARBA" id="ARBA00022490"/>
    </source>
</evidence>
<comment type="similarity">
    <text evidence="4">Belongs to the syntrophin family.</text>
</comment>
<keyword evidence="6" id="KW-0597">Phosphoprotein</keyword>
<dbReference type="GO" id="GO:0003779">
    <property type="term" value="F:actin binding"/>
    <property type="evidence" value="ECO:0007669"/>
    <property type="project" value="UniProtKB-KW"/>
</dbReference>
<dbReference type="OrthoDB" id="409749at2759"/>
<dbReference type="EMBL" id="JXLN01012983">
    <property type="protein sequence ID" value="KPM08993.1"/>
    <property type="molecule type" value="Genomic_DNA"/>
</dbReference>
<dbReference type="Gene3D" id="2.30.42.10">
    <property type="match status" value="1"/>
</dbReference>
<feature type="compositionally biased region" description="Acidic residues" evidence="14">
    <location>
        <begin position="383"/>
        <end position="402"/>
    </location>
</feature>
<name>A0A132ADI7_SARSC</name>